<evidence type="ECO:0000313" key="1">
    <source>
        <dbReference type="EMBL" id="KZV96311.1"/>
    </source>
</evidence>
<dbReference type="InParanoid" id="A0A165KGS1"/>
<dbReference type="OrthoDB" id="3238099at2759"/>
<dbReference type="Gene3D" id="3.80.10.10">
    <property type="entry name" value="Ribonuclease Inhibitor"/>
    <property type="match status" value="1"/>
</dbReference>
<dbReference type="SUPFAM" id="SSF52047">
    <property type="entry name" value="RNI-like"/>
    <property type="match status" value="1"/>
</dbReference>
<evidence type="ECO:0000313" key="2">
    <source>
        <dbReference type="Proteomes" id="UP000077266"/>
    </source>
</evidence>
<keyword evidence="2" id="KW-1185">Reference proteome</keyword>
<proteinExistence type="predicted"/>
<dbReference type="InterPro" id="IPR032675">
    <property type="entry name" value="LRR_dom_sf"/>
</dbReference>
<evidence type="ECO:0008006" key="3">
    <source>
        <dbReference type="Google" id="ProtNLM"/>
    </source>
</evidence>
<dbReference type="EMBL" id="KV425944">
    <property type="protein sequence ID" value="KZV96311.1"/>
    <property type="molecule type" value="Genomic_DNA"/>
</dbReference>
<name>A0A165KGS1_EXIGL</name>
<accession>A0A165KGS1</accession>
<gene>
    <name evidence="1" type="ORF">EXIGLDRAFT_765413</name>
</gene>
<protein>
    <recommendedName>
        <fullName evidence="3">F-box domain-containing protein</fullName>
    </recommendedName>
</protein>
<reference evidence="1 2" key="1">
    <citation type="journal article" date="2016" name="Mol. Biol. Evol.">
        <title>Comparative Genomics of Early-Diverging Mushroom-Forming Fungi Provides Insights into the Origins of Lignocellulose Decay Capabilities.</title>
        <authorList>
            <person name="Nagy L.G."/>
            <person name="Riley R."/>
            <person name="Tritt A."/>
            <person name="Adam C."/>
            <person name="Daum C."/>
            <person name="Floudas D."/>
            <person name="Sun H."/>
            <person name="Yadav J.S."/>
            <person name="Pangilinan J."/>
            <person name="Larsson K.H."/>
            <person name="Matsuura K."/>
            <person name="Barry K."/>
            <person name="Labutti K."/>
            <person name="Kuo R."/>
            <person name="Ohm R.A."/>
            <person name="Bhattacharya S.S."/>
            <person name="Shirouzu T."/>
            <person name="Yoshinaga Y."/>
            <person name="Martin F.M."/>
            <person name="Grigoriev I.V."/>
            <person name="Hibbett D.S."/>
        </authorList>
    </citation>
    <scope>NUCLEOTIDE SEQUENCE [LARGE SCALE GENOMIC DNA]</scope>
    <source>
        <strain evidence="1 2">HHB12029</strain>
    </source>
</reference>
<sequence length="443" mass="48905">MPHRLVAVELWHAIAQELAREDVRTLLAVSRTFRAVALRILFNLTEIHVGSPSTGPTRREREEAAKGILERIPRDPQLAHAIVRLRVHAGDGALQGKSGWQRILLRALGCLAHLRSFEWICTPNSYIVLSKRVVGVLVQACPDIHTLTYSCSERDSASSSEVHRLRGLRSLTFTSQHMDDTLDSVLSANRSTLRALTLSVPVITDVSILELGSLTRLEILKGFRDVLLEPILANAPQLETLVLYGQPHDFLVEPFMKSALPHLRTLRLVGVGPEIAQPLADFLLRSPRLRRLHIMDQAPAMSAPDWSPLFAALMKMRELETLGVDLLETVDGTSFTVPLPQIPATVRTLLVGGTNAIKFFEAPPPGVQYLHVTTYGYGVSLFVSKEAGLEMATAAFQGHPALRFASMDVWHHPYARGADGHAEISKRSVAGPDYDWLVAAHES</sequence>
<dbReference type="Proteomes" id="UP000077266">
    <property type="component" value="Unassembled WGS sequence"/>
</dbReference>
<dbReference type="AlphaFoldDB" id="A0A165KGS1"/>
<organism evidence="1 2">
    <name type="scientific">Exidia glandulosa HHB12029</name>
    <dbReference type="NCBI Taxonomy" id="1314781"/>
    <lineage>
        <taxon>Eukaryota</taxon>
        <taxon>Fungi</taxon>
        <taxon>Dikarya</taxon>
        <taxon>Basidiomycota</taxon>
        <taxon>Agaricomycotina</taxon>
        <taxon>Agaricomycetes</taxon>
        <taxon>Auriculariales</taxon>
        <taxon>Exidiaceae</taxon>
        <taxon>Exidia</taxon>
    </lineage>
</organism>